<gene>
    <name evidence="3" type="ORF">AVDCRST_MAG42-1955</name>
</gene>
<keyword evidence="1" id="KW-0732">Signal</keyword>
<dbReference type="AlphaFoldDB" id="A0A6J4IBD4"/>
<feature type="signal peptide" evidence="1">
    <location>
        <begin position="1"/>
        <end position="26"/>
    </location>
</feature>
<dbReference type="PANTHER" id="PTHR21666">
    <property type="entry name" value="PEPTIDASE-RELATED"/>
    <property type="match status" value="1"/>
</dbReference>
<dbReference type="Pfam" id="PF01551">
    <property type="entry name" value="Peptidase_M23"/>
    <property type="match status" value="1"/>
</dbReference>
<dbReference type="InterPro" id="IPR050570">
    <property type="entry name" value="Cell_wall_metabolism_enzyme"/>
</dbReference>
<proteinExistence type="predicted"/>
<dbReference type="SUPFAM" id="SSF51261">
    <property type="entry name" value="Duplicated hybrid motif"/>
    <property type="match status" value="1"/>
</dbReference>
<accession>A0A6J4IBD4</accession>
<dbReference type="InterPro" id="IPR016047">
    <property type="entry name" value="M23ase_b-sheet_dom"/>
</dbReference>
<evidence type="ECO:0000256" key="1">
    <source>
        <dbReference type="SAM" id="SignalP"/>
    </source>
</evidence>
<feature type="chain" id="PRO_5027090352" description="M23ase beta-sheet core domain-containing protein" evidence="1">
    <location>
        <begin position="27"/>
        <end position="695"/>
    </location>
</feature>
<dbReference type="EMBL" id="CADCTA010000072">
    <property type="protein sequence ID" value="CAA9245824.1"/>
    <property type="molecule type" value="Genomic_DNA"/>
</dbReference>
<dbReference type="Gene3D" id="2.70.70.10">
    <property type="entry name" value="Glucose Permease (Domain IIA)"/>
    <property type="match status" value="1"/>
</dbReference>
<reference evidence="3" key="1">
    <citation type="submission" date="2020-02" db="EMBL/GenBank/DDBJ databases">
        <authorList>
            <person name="Meier V. D."/>
        </authorList>
    </citation>
    <scope>NUCLEOTIDE SEQUENCE</scope>
    <source>
        <strain evidence="3">AVDCRST_MAG42</strain>
    </source>
</reference>
<sequence>MKSHPPAIGGLVAAAILLANAAPATAQEFAPPPGLKKYAFYPQAGNFFEDAFPGNFVDLDGSSGIRDWNCGGYTYDGHNGIDTGIRGGFAGQAIGVPVFAILDGTVNVAQDGEFDMHTSVVAGAKPNFVSIDHGGGHVTQYVHLRKGSVAVSVGQQVKAGQQLGLVASSGSSTAPHLHFTSLYNWMPFESFAGSCRGGVSNWVAQPAFRTEPYLRDFVFTNDNLAGWQGPNFDTSRTGTFYTGTRTVQFWFWLANATTITSYKVRYLRPDGSVAIDGQRGTLSPGNRDPAYYFNYTANLNVPGTWHVELTLNDQVFTRAPFTVISSGEIVNRPPGAVQAAFDPPAPVPSDVVFCRVSMPTFFLDPDYDLPRFRFVWRVNHTVVRDVVNAALSDAIPRNTAAAGDTLTCTVTPSDGIADGPSTTAAVTVAHPAGVADKLLNISTRLRVEAGDRVLIAGMIATGSDPKKVMLRAVGPSLKAAGVENALSDTTLELFSGETLVATNDDWKTGGQQAEIEASGIAPARDAESALIATLDANQPYSAILRGKDGATGVGLIEAYDLDQAAASQLANISTRGFIDTGEGVLIAGFIVGGNGKGGANVAVRALGPSLGGAGVLNPVADPELQIVDSNGVLRNVNNDWKDHQASEITAAGLQPSNDRESAIVAKLTPGAYTAIARGRNNTTGVALVEVYNLKP</sequence>
<organism evidence="3">
    <name type="scientific">uncultured Chthoniobacterales bacterium</name>
    <dbReference type="NCBI Taxonomy" id="1836801"/>
    <lineage>
        <taxon>Bacteria</taxon>
        <taxon>Pseudomonadati</taxon>
        <taxon>Verrucomicrobiota</taxon>
        <taxon>Spartobacteria</taxon>
        <taxon>Chthoniobacterales</taxon>
        <taxon>environmental samples</taxon>
    </lineage>
</organism>
<dbReference type="PANTHER" id="PTHR21666:SF270">
    <property type="entry name" value="MUREIN HYDROLASE ACTIVATOR ENVC"/>
    <property type="match status" value="1"/>
</dbReference>
<name>A0A6J4IBD4_9BACT</name>
<feature type="domain" description="M23ase beta-sheet core" evidence="2">
    <location>
        <begin position="92"/>
        <end position="183"/>
    </location>
</feature>
<protein>
    <recommendedName>
        <fullName evidence="2">M23ase beta-sheet core domain-containing protein</fullName>
    </recommendedName>
</protein>
<dbReference type="GO" id="GO:0004222">
    <property type="term" value="F:metalloendopeptidase activity"/>
    <property type="evidence" value="ECO:0007669"/>
    <property type="project" value="TreeGrafter"/>
</dbReference>
<evidence type="ECO:0000313" key="3">
    <source>
        <dbReference type="EMBL" id="CAA9245824.1"/>
    </source>
</evidence>
<dbReference type="CDD" id="cd12797">
    <property type="entry name" value="M23_peptidase"/>
    <property type="match status" value="1"/>
</dbReference>
<dbReference type="InterPro" id="IPR011055">
    <property type="entry name" value="Dup_hybrid_motif"/>
</dbReference>
<evidence type="ECO:0000259" key="2">
    <source>
        <dbReference type="Pfam" id="PF01551"/>
    </source>
</evidence>